<proteinExistence type="predicted"/>
<evidence type="ECO:0000313" key="3">
    <source>
        <dbReference type="Proteomes" id="UP000469708"/>
    </source>
</evidence>
<dbReference type="Proteomes" id="UP000469708">
    <property type="component" value="Unassembled WGS sequence"/>
</dbReference>
<feature type="region of interest" description="Disordered" evidence="1">
    <location>
        <begin position="71"/>
        <end position="93"/>
    </location>
</feature>
<dbReference type="AlphaFoldDB" id="A0A8T6Q0K0"/>
<protein>
    <recommendedName>
        <fullName evidence="4">DNA primase</fullName>
    </recommendedName>
</protein>
<organism evidence="2 3">
    <name type="scientific">Escherichia coli</name>
    <dbReference type="NCBI Taxonomy" id="562"/>
    <lineage>
        <taxon>Bacteria</taxon>
        <taxon>Pseudomonadati</taxon>
        <taxon>Pseudomonadota</taxon>
        <taxon>Gammaproteobacteria</taxon>
        <taxon>Enterobacterales</taxon>
        <taxon>Enterobacteriaceae</taxon>
        <taxon>Escherichia</taxon>
    </lineage>
</organism>
<dbReference type="EMBL" id="JAAGYI010000553">
    <property type="protein sequence ID" value="NEM89521.1"/>
    <property type="molecule type" value="Genomic_DNA"/>
</dbReference>
<sequence>EIIIAADNDNDGKGGNTGRVYAEEAALAIGGTVALAPANAGEKRDWNDVLVSEGLEKATMLFAGNMYQPTATEKATRSKQRRATSDGESGVVIEDTDEGPMMRLRFRDTSLDICQKVDVVGYGSYEGKEYRVLRWMNNGRPATVAVNLGGFASSAALTTLMDGGLL</sequence>
<name>A0A8T6Q0K0_ECOLX</name>
<feature type="non-terminal residue" evidence="2">
    <location>
        <position position="1"/>
    </location>
</feature>
<accession>A0A8T6Q0K0</accession>
<evidence type="ECO:0008006" key="4">
    <source>
        <dbReference type="Google" id="ProtNLM"/>
    </source>
</evidence>
<gene>
    <name evidence="2" type="ORF">G3V95_29740</name>
</gene>
<comment type="caution">
    <text evidence="2">The sequence shown here is derived from an EMBL/GenBank/DDBJ whole genome shotgun (WGS) entry which is preliminary data.</text>
</comment>
<reference evidence="2 3" key="1">
    <citation type="submission" date="2020-02" db="EMBL/GenBank/DDBJ databases">
        <authorList>
            <person name="Subbiah M."/>
            <person name="Call D."/>
        </authorList>
    </citation>
    <scope>NUCLEOTIDE SEQUENCE [LARGE SCALE GENOMIC DNA]</scope>
    <source>
        <strain evidence="2 3">8375wC2</strain>
    </source>
</reference>
<feature type="non-terminal residue" evidence="2">
    <location>
        <position position="166"/>
    </location>
</feature>
<evidence type="ECO:0000313" key="2">
    <source>
        <dbReference type="EMBL" id="NEM89521.1"/>
    </source>
</evidence>
<evidence type="ECO:0000256" key="1">
    <source>
        <dbReference type="SAM" id="MobiDB-lite"/>
    </source>
</evidence>